<accession>A0A1E3QF02</accession>
<evidence type="ECO:0000256" key="1">
    <source>
        <dbReference type="SAM" id="MobiDB-lite"/>
    </source>
</evidence>
<dbReference type="EMBL" id="KV454289">
    <property type="protein sequence ID" value="ODQ76158.1"/>
    <property type="molecule type" value="Genomic_DNA"/>
</dbReference>
<protein>
    <recommendedName>
        <fullName evidence="2">VWFA domain-containing protein</fullName>
    </recommendedName>
</protein>
<dbReference type="InterPro" id="IPR002035">
    <property type="entry name" value="VWF_A"/>
</dbReference>
<name>A0A1E3QF02_LIPST</name>
<dbReference type="PANTHER" id="PTHR34706">
    <property type="entry name" value="SLR1338 PROTEIN"/>
    <property type="match status" value="1"/>
</dbReference>
<keyword evidence="4" id="KW-1185">Reference proteome</keyword>
<evidence type="ECO:0000313" key="3">
    <source>
        <dbReference type="EMBL" id="ODQ76158.1"/>
    </source>
</evidence>
<dbReference type="PANTHER" id="PTHR34706:SF2">
    <property type="entry name" value="RFEF"/>
    <property type="match status" value="1"/>
</dbReference>
<proteinExistence type="predicted"/>
<dbReference type="Proteomes" id="UP000094385">
    <property type="component" value="Unassembled WGS sequence"/>
</dbReference>
<dbReference type="OrthoDB" id="2142040at2759"/>
<organism evidence="3 4">
    <name type="scientific">Lipomyces starkeyi NRRL Y-11557</name>
    <dbReference type="NCBI Taxonomy" id="675824"/>
    <lineage>
        <taxon>Eukaryota</taxon>
        <taxon>Fungi</taxon>
        <taxon>Dikarya</taxon>
        <taxon>Ascomycota</taxon>
        <taxon>Saccharomycotina</taxon>
        <taxon>Lipomycetes</taxon>
        <taxon>Lipomycetales</taxon>
        <taxon>Lipomycetaceae</taxon>
        <taxon>Lipomyces</taxon>
    </lineage>
</organism>
<dbReference type="PROSITE" id="PS50234">
    <property type="entry name" value="VWFA"/>
    <property type="match status" value="1"/>
</dbReference>
<reference evidence="3 4" key="1">
    <citation type="journal article" date="2016" name="Proc. Natl. Acad. Sci. U.S.A.">
        <title>Comparative genomics of biotechnologically important yeasts.</title>
        <authorList>
            <person name="Riley R."/>
            <person name="Haridas S."/>
            <person name="Wolfe K.H."/>
            <person name="Lopes M.R."/>
            <person name="Hittinger C.T."/>
            <person name="Goeker M."/>
            <person name="Salamov A.A."/>
            <person name="Wisecaver J.H."/>
            <person name="Long T.M."/>
            <person name="Calvey C.H."/>
            <person name="Aerts A.L."/>
            <person name="Barry K.W."/>
            <person name="Choi C."/>
            <person name="Clum A."/>
            <person name="Coughlan A.Y."/>
            <person name="Deshpande S."/>
            <person name="Douglass A.P."/>
            <person name="Hanson S.J."/>
            <person name="Klenk H.-P."/>
            <person name="LaButti K.M."/>
            <person name="Lapidus A."/>
            <person name="Lindquist E.A."/>
            <person name="Lipzen A.M."/>
            <person name="Meier-Kolthoff J.P."/>
            <person name="Ohm R.A."/>
            <person name="Otillar R.P."/>
            <person name="Pangilinan J.L."/>
            <person name="Peng Y."/>
            <person name="Rokas A."/>
            <person name="Rosa C.A."/>
            <person name="Scheuner C."/>
            <person name="Sibirny A.A."/>
            <person name="Slot J.C."/>
            <person name="Stielow J.B."/>
            <person name="Sun H."/>
            <person name="Kurtzman C.P."/>
            <person name="Blackwell M."/>
            <person name="Grigoriev I.V."/>
            <person name="Jeffries T.W."/>
        </authorList>
    </citation>
    <scope>NUCLEOTIDE SEQUENCE [LARGE SCALE GENOMIC DNA]</scope>
    <source>
        <strain evidence="3 4">NRRL Y-11557</strain>
    </source>
</reference>
<gene>
    <name evidence="3" type="ORF">LIPSTDRAFT_89296</name>
</gene>
<dbReference type="STRING" id="675824.A0A1E3QF02"/>
<feature type="compositionally biased region" description="Polar residues" evidence="1">
    <location>
        <begin position="32"/>
        <end position="42"/>
    </location>
</feature>
<sequence>MGLASKLQASGSAGGYPPTAGSTPYPAPPSVPSSNLPGSIPSQTPPLYGQQAPQSQQSYGGYPPQQNNVGKPVAGSQYPGMQQQHGQNQYGQNQYGQQQYGQDQYGQPQYGQNQYGQQPYGRNQYGQQPYGQQSYGQQQGAYPPQGQYPAPNYNSRPQQGGYGPPPAAPGGLNTNYLSLLQKAIQENGLQSFYPPNSLEAIASRITGQIQQIAQLWRLPTEIAVDLVRLALYDIVLYIDDSGSMAFEENGERIDDLKLILSRVAYAAALFDNDGIEVRFMNSKVQGNGINSEAAASNLVSQVRFSGLTPLGSGLLSKVLDPLVLGPARSGSMKKPVLVIAITDGQPAGEDSRTVFDVIKGAKRSLASTRHGAGAVAFQFAQVGSDLKARQFLAALDTDREVGSMVVLDCTSNFEVEQDEMARLGVALTPEMWLVKLLMGAIDSSYDTQDEKK</sequence>
<evidence type="ECO:0000259" key="2">
    <source>
        <dbReference type="PROSITE" id="PS50234"/>
    </source>
</evidence>
<dbReference type="Gene3D" id="3.40.50.410">
    <property type="entry name" value="von Willebrand factor, type A domain"/>
    <property type="match status" value="1"/>
</dbReference>
<feature type="compositionally biased region" description="Polar residues" evidence="1">
    <location>
        <begin position="51"/>
        <end position="69"/>
    </location>
</feature>
<evidence type="ECO:0000313" key="4">
    <source>
        <dbReference type="Proteomes" id="UP000094385"/>
    </source>
</evidence>
<feature type="compositionally biased region" description="Low complexity" evidence="1">
    <location>
        <begin position="77"/>
        <end position="159"/>
    </location>
</feature>
<feature type="region of interest" description="Disordered" evidence="1">
    <location>
        <begin position="1"/>
        <end position="169"/>
    </location>
</feature>
<dbReference type="SUPFAM" id="SSF53300">
    <property type="entry name" value="vWA-like"/>
    <property type="match status" value="1"/>
</dbReference>
<dbReference type="AlphaFoldDB" id="A0A1E3QF02"/>
<feature type="domain" description="VWFA" evidence="2">
    <location>
        <begin position="233"/>
        <end position="431"/>
    </location>
</feature>
<dbReference type="InterPro" id="IPR036465">
    <property type="entry name" value="vWFA_dom_sf"/>
</dbReference>